<reference evidence="10 11" key="1">
    <citation type="submission" date="2019-01" db="EMBL/GenBank/DDBJ databases">
        <title>A draft genome assembly of the solar-powered sea slug Elysia chlorotica.</title>
        <authorList>
            <person name="Cai H."/>
            <person name="Li Q."/>
            <person name="Fang X."/>
            <person name="Li J."/>
            <person name="Curtis N.E."/>
            <person name="Altenburger A."/>
            <person name="Shibata T."/>
            <person name="Feng M."/>
            <person name="Maeda T."/>
            <person name="Schwartz J.A."/>
            <person name="Shigenobu S."/>
            <person name="Lundholm N."/>
            <person name="Nishiyama T."/>
            <person name="Yang H."/>
            <person name="Hasebe M."/>
            <person name="Li S."/>
            <person name="Pierce S.K."/>
            <person name="Wang J."/>
        </authorList>
    </citation>
    <scope>NUCLEOTIDE SEQUENCE [LARGE SCALE GENOMIC DNA]</scope>
    <source>
        <strain evidence="10">EC2010</strain>
        <tissue evidence="10">Whole organism of an adult</tissue>
    </source>
</reference>
<feature type="domain" description="Cadherin" evidence="9">
    <location>
        <begin position="1007"/>
        <end position="1111"/>
    </location>
</feature>
<evidence type="ECO:0000256" key="4">
    <source>
        <dbReference type="ARBA" id="ARBA00022837"/>
    </source>
</evidence>
<evidence type="ECO:0000259" key="9">
    <source>
        <dbReference type="PROSITE" id="PS50268"/>
    </source>
</evidence>
<sequence length="1307" mass="144317">LQCLFLDCPDRYQHEIFLSKVCSTFNVDFSRGVLHVLFMLPKVSSCKSRAMGQEVIPFLAFFTVLLALTSANLPPSWRESSIDVFRVGFSEDTKEGTELGYIECVDPDGDDIYYDLRYGTAVKVRYDGLVTLAVPLDFEKKDQLAYDVAFLCVDTDAFGNRLHDWVEFRTVISPLDANDNPPKFSVSSIDGYSFFVLENEKPGFTLSPPIQITDIDRGDNAILEKLYIICNSPFPAERLNLTKSSEAFCEKFDISYKQNDEGKFTALLRIINPLDYESRQVYSSKLIAIDGGPASNTKLTTTVNIQINVRDAQDKLPIFTNIGSSATVNEKAPLSTTVASFGVSARDGDFGDKRPVKLTIIEDARDAFDLSPAVLVDRENGIYESKLVVKNQLDRENITTAYEFVVKVTELNTTTLAETDATATATYSVFVTDSNDNAPTFSSNFYNVTVAESLSNAPTQIPGFRIECNDPDEPSNARYRVRVVQQPYQIYSVTPDFELTGSSNLFLQVSDSRFLDYDNPVYRTQLVVLEAKEVGTPEVFSSSTTIQINLRDINDNSPKFTQAAYTVPISESVKAFPFNFLNVSATDKDEGRNGEVSYRLEGGTENLFVIDPNTGAIFLEGPVNYELTPQYVFLVYASDGDTNPRQTQVQITVDILNENDERPRFLLPLYQTSVNESQRVFFNPVKVTAVDNEAGTVGITYRIKSGNSPNNAFLIDEKTGVLTLRDTLNYEETPLNSKGEYSGVFQVIVEASDNGSPPQTNEVSVFVTVIDVNDHSPVMNPRTYSATVSELAPPGQFVLQVMATDADGGTFGTLFYRVGQGLSDNFFVNASTGVITIGQFREFNYDLKRDYQLEVIASDGGSPQLSATATVFITIEDKNNQPPSFQQLLYYVYVDEKRPVNYVVETIRATDTDSSANLQYSIISSSIRASDPDGRSLNALSQFDYKNAFGVNNNGEISIKKTLNREQANQVSFILQVEDLNTEAGTATATTQVTIIVTGDVNTNITFDQATTVYMNENAPPGYNAITVTARDANNNAVETYEQIVFPGSSDNFEVKSNGRISLKRVIDYENDEQSNHLHRVAVRAISKDFSSATVTATISIVDVNDNQPQFQQSIYTTEVPETYVYPMEVITIFASDADSTSYGPLEIKISGGLGSDDFEIFQGAAFGGSRTTRSAAVIVSRGTTLDYNRRSEYNLDITVIDNVNEDFSNARLSTNARLIIKVIDENNNSPIFVDSSRTLAVPETAQLGQSIATLIATDKDYDRNGEITYTLESLNSTDIAVSLFTISPVTGTVRVNADLLGKGGQV</sequence>
<dbReference type="PRINTS" id="PR00205">
    <property type="entry name" value="CADHERIN"/>
</dbReference>
<dbReference type="OrthoDB" id="6491773at2759"/>
<keyword evidence="4 8" id="KW-0106">Calcium</keyword>
<feature type="domain" description="Cadherin" evidence="9">
    <location>
        <begin position="561"/>
        <end position="665"/>
    </location>
</feature>
<dbReference type="SMART" id="SM00112">
    <property type="entry name" value="CA"/>
    <property type="match status" value="9"/>
</dbReference>
<proteinExistence type="predicted"/>
<dbReference type="CDD" id="cd11304">
    <property type="entry name" value="Cadherin_repeat"/>
    <property type="match status" value="10"/>
</dbReference>
<dbReference type="GO" id="GO:0005509">
    <property type="term" value="F:calcium ion binding"/>
    <property type="evidence" value="ECO:0007669"/>
    <property type="project" value="UniProtKB-UniRule"/>
</dbReference>
<dbReference type="PANTHER" id="PTHR24028">
    <property type="entry name" value="CADHERIN-87A"/>
    <property type="match status" value="1"/>
</dbReference>
<dbReference type="Gene3D" id="2.60.40.60">
    <property type="entry name" value="Cadherins"/>
    <property type="match status" value="11"/>
</dbReference>
<feature type="domain" description="Cadherin" evidence="9">
    <location>
        <begin position="886"/>
        <end position="1023"/>
    </location>
</feature>
<comment type="subcellular location">
    <subcellularLocation>
        <location evidence="1">Membrane</location>
        <topology evidence="1">Single-pass membrane protein</topology>
    </subcellularLocation>
</comment>
<dbReference type="Proteomes" id="UP000271974">
    <property type="component" value="Unassembled WGS sequence"/>
</dbReference>
<evidence type="ECO:0000256" key="1">
    <source>
        <dbReference type="ARBA" id="ARBA00004167"/>
    </source>
</evidence>
<dbReference type="GO" id="GO:0007156">
    <property type="term" value="P:homophilic cell adhesion via plasma membrane adhesion molecules"/>
    <property type="evidence" value="ECO:0007669"/>
    <property type="project" value="InterPro"/>
</dbReference>
<accession>A0A3S1AVU7</accession>
<feature type="domain" description="Cadherin" evidence="9">
    <location>
        <begin position="188"/>
        <end position="319"/>
    </location>
</feature>
<dbReference type="GO" id="GO:0005886">
    <property type="term" value="C:plasma membrane"/>
    <property type="evidence" value="ECO:0007669"/>
    <property type="project" value="InterPro"/>
</dbReference>
<keyword evidence="2" id="KW-0812">Transmembrane</keyword>
<dbReference type="InterPro" id="IPR015919">
    <property type="entry name" value="Cadherin-like_sf"/>
</dbReference>
<evidence type="ECO:0000313" key="10">
    <source>
        <dbReference type="EMBL" id="RUS73610.1"/>
    </source>
</evidence>
<keyword evidence="3" id="KW-0677">Repeat</keyword>
<dbReference type="EMBL" id="RQTK01000918">
    <property type="protein sequence ID" value="RUS73610.1"/>
    <property type="molecule type" value="Genomic_DNA"/>
</dbReference>
<feature type="non-terminal residue" evidence="10">
    <location>
        <position position="1"/>
    </location>
</feature>
<name>A0A3S1AVU7_ELYCH</name>
<keyword evidence="6" id="KW-0472">Membrane</keyword>
<feature type="domain" description="Cadherin" evidence="9">
    <location>
        <begin position="81"/>
        <end position="184"/>
    </location>
</feature>
<evidence type="ECO:0000256" key="6">
    <source>
        <dbReference type="ARBA" id="ARBA00023136"/>
    </source>
</evidence>
<dbReference type="PANTHER" id="PTHR24028:SF328">
    <property type="entry name" value="CADHERIN-3"/>
    <property type="match status" value="1"/>
</dbReference>
<comment type="caution">
    <text evidence="10">The sequence shown here is derived from an EMBL/GenBank/DDBJ whole genome shotgun (WGS) entry which is preliminary data.</text>
</comment>
<keyword evidence="11" id="KW-1185">Reference proteome</keyword>
<dbReference type="STRING" id="188477.A0A3S1AVU7"/>
<feature type="domain" description="Cadherin" evidence="9">
    <location>
        <begin position="666"/>
        <end position="779"/>
    </location>
</feature>
<evidence type="ECO:0000256" key="7">
    <source>
        <dbReference type="ARBA" id="ARBA00023180"/>
    </source>
</evidence>
<protein>
    <recommendedName>
        <fullName evidence="9">Cadherin domain-containing protein</fullName>
    </recommendedName>
</protein>
<feature type="domain" description="Cadherin" evidence="9">
    <location>
        <begin position="780"/>
        <end position="885"/>
    </location>
</feature>
<evidence type="ECO:0000256" key="2">
    <source>
        <dbReference type="ARBA" id="ARBA00022692"/>
    </source>
</evidence>
<feature type="domain" description="Cadherin" evidence="9">
    <location>
        <begin position="1112"/>
        <end position="1233"/>
    </location>
</feature>
<dbReference type="SUPFAM" id="SSF49313">
    <property type="entry name" value="Cadherin-like"/>
    <property type="match status" value="10"/>
</dbReference>
<dbReference type="FunFam" id="2.60.40.60:FF:000020">
    <property type="entry name" value="Dachsous cadherin-related 1b"/>
    <property type="match status" value="2"/>
</dbReference>
<dbReference type="PROSITE" id="PS50268">
    <property type="entry name" value="CADHERIN_2"/>
    <property type="match status" value="11"/>
</dbReference>
<evidence type="ECO:0000313" key="11">
    <source>
        <dbReference type="Proteomes" id="UP000271974"/>
    </source>
</evidence>
<dbReference type="InterPro" id="IPR002126">
    <property type="entry name" value="Cadherin-like_dom"/>
</dbReference>
<dbReference type="InterPro" id="IPR020894">
    <property type="entry name" value="Cadherin_CS"/>
</dbReference>
<feature type="non-terminal residue" evidence="10">
    <location>
        <position position="1307"/>
    </location>
</feature>
<keyword evidence="7" id="KW-0325">Glycoprotein</keyword>
<evidence type="ECO:0000256" key="5">
    <source>
        <dbReference type="ARBA" id="ARBA00022989"/>
    </source>
</evidence>
<dbReference type="InterPro" id="IPR050174">
    <property type="entry name" value="Protocadherin/Cadherin-CA"/>
</dbReference>
<evidence type="ECO:0000256" key="3">
    <source>
        <dbReference type="ARBA" id="ARBA00022737"/>
    </source>
</evidence>
<keyword evidence="5" id="KW-1133">Transmembrane helix</keyword>
<organism evidence="10 11">
    <name type="scientific">Elysia chlorotica</name>
    <name type="common">Eastern emerald elysia</name>
    <name type="synonym">Sea slug</name>
    <dbReference type="NCBI Taxonomy" id="188477"/>
    <lineage>
        <taxon>Eukaryota</taxon>
        <taxon>Metazoa</taxon>
        <taxon>Spiralia</taxon>
        <taxon>Lophotrochozoa</taxon>
        <taxon>Mollusca</taxon>
        <taxon>Gastropoda</taxon>
        <taxon>Heterobranchia</taxon>
        <taxon>Euthyneura</taxon>
        <taxon>Panpulmonata</taxon>
        <taxon>Sacoglossa</taxon>
        <taxon>Placobranchoidea</taxon>
        <taxon>Plakobranchidae</taxon>
        <taxon>Elysia</taxon>
    </lineage>
</organism>
<dbReference type="PROSITE" id="PS00232">
    <property type="entry name" value="CADHERIN_1"/>
    <property type="match status" value="4"/>
</dbReference>
<feature type="domain" description="Cadherin" evidence="9">
    <location>
        <begin position="1234"/>
        <end position="1300"/>
    </location>
</feature>
<evidence type="ECO:0000256" key="8">
    <source>
        <dbReference type="PROSITE-ProRule" id="PRU00043"/>
    </source>
</evidence>
<gene>
    <name evidence="10" type="ORF">EGW08_018633</name>
</gene>
<feature type="domain" description="Cadherin" evidence="9">
    <location>
        <begin position="442"/>
        <end position="560"/>
    </location>
</feature>
<dbReference type="Pfam" id="PF00028">
    <property type="entry name" value="Cadherin"/>
    <property type="match status" value="4"/>
</dbReference>
<feature type="domain" description="Cadherin" evidence="9">
    <location>
        <begin position="320"/>
        <end position="441"/>
    </location>
</feature>